<feature type="compositionally biased region" description="Basic and acidic residues" evidence="1">
    <location>
        <begin position="29"/>
        <end position="45"/>
    </location>
</feature>
<proteinExistence type="predicted"/>
<dbReference type="PANTHER" id="PTHR48465">
    <property type="entry name" value="PROTEIN SSUH2 HOMOLOG"/>
    <property type="match status" value="1"/>
</dbReference>
<evidence type="ECO:0000256" key="1">
    <source>
        <dbReference type="SAM" id="MobiDB-lite"/>
    </source>
</evidence>
<organism evidence="2 3">
    <name type="scientific">Phrynosoma platyrhinos</name>
    <name type="common">Desert horned lizard</name>
    <dbReference type="NCBI Taxonomy" id="52577"/>
    <lineage>
        <taxon>Eukaryota</taxon>
        <taxon>Metazoa</taxon>
        <taxon>Chordata</taxon>
        <taxon>Craniata</taxon>
        <taxon>Vertebrata</taxon>
        <taxon>Euteleostomi</taxon>
        <taxon>Lepidosauria</taxon>
        <taxon>Squamata</taxon>
        <taxon>Bifurcata</taxon>
        <taxon>Unidentata</taxon>
        <taxon>Episquamata</taxon>
        <taxon>Toxicofera</taxon>
        <taxon>Iguania</taxon>
        <taxon>Phrynosomatidae</taxon>
        <taxon>Phrynosomatinae</taxon>
        <taxon>Phrynosoma</taxon>
    </lineage>
</organism>
<dbReference type="InterPro" id="IPR052789">
    <property type="entry name" value="SSUH2_homolog"/>
</dbReference>
<reference evidence="2 3" key="1">
    <citation type="journal article" date="2022" name="Gigascience">
        <title>A chromosome-level genome assembly and annotation of the desert horned lizard, Phrynosoma platyrhinos, provides insight into chromosomal rearrangements among reptiles.</title>
        <authorList>
            <person name="Koochekian N."/>
            <person name="Ascanio A."/>
            <person name="Farleigh K."/>
            <person name="Card D.C."/>
            <person name="Schield D.R."/>
            <person name="Castoe T.A."/>
            <person name="Jezkova T."/>
        </authorList>
    </citation>
    <scope>NUCLEOTIDE SEQUENCE [LARGE SCALE GENOMIC DNA]</scope>
    <source>
        <strain evidence="2">NK-2021</strain>
    </source>
</reference>
<dbReference type="EMBL" id="JAIPUX010000439">
    <property type="protein sequence ID" value="KAH0630220.1"/>
    <property type="molecule type" value="Genomic_DNA"/>
</dbReference>
<feature type="region of interest" description="Disordered" evidence="1">
    <location>
        <begin position="14"/>
        <end position="48"/>
    </location>
</feature>
<evidence type="ECO:0000313" key="3">
    <source>
        <dbReference type="Proteomes" id="UP000826234"/>
    </source>
</evidence>
<gene>
    <name evidence="2" type="ORF">JD844_012959</name>
</gene>
<comment type="caution">
    <text evidence="2">The sequence shown here is derived from an EMBL/GenBank/DDBJ whole genome shotgun (WGS) entry which is preliminary data.</text>
</comment>
<name>A0ABQ7TK92_PHRPL</name>
<keyword evidence="3" id="KW-1185">Reference proteome</keyword>
<accession>A0ABQ7TK92</accession>
<evidence type="ECO:0000313" key="2">
    <source>
        <dbReference type="EMBL" id="KAH0630220.1"/>
    </source>
</evidence>
<protein>
    <submittedName>
        <fullName evidence="2">Uncharacterized protein</fullName>
    </submittedName>
</protein>
<sequence length="234" mass="26527">MSIYPITQSRNTYGHSSPFEGASAPPYELMEKMSADEKKSTEDSGHSLSASEQDIKEAFLQYAASLAQDILPPEEEEKMVPPDRWWLVGREFPRCYSGNCRTARIAKDVVQLGANLVRALASCLSCRSNGWLKCYRCSGNGVLLFHTELTITWKNNILEHLADKDSSLPIYLLQEATGEEILCDENFSKQTIELVPLTKAEYEWKGKLYSFYVFGKENKVYIKDYPSKCCCSLM</sequence>
<dbReference type="Proteomes" id="UP000826234">
    <property type="component" value="Unassembled WGS sequence"/>
</dbReference>
<dbReference type="PANTHER" id="PTHR48465:SF1">
    <property type="entry name" value="PROTEIN SSUH2 HOMOLOG"/>
    <property type="match status" value="1"/>
</dbReference>